<dbReference type="EMBL" id="LATX01000950">
    <property type="protein sequence ID" value="KTB44343.1"/>
    <property type="molecule type" value="Genomic_DNA"/>
</dbReference>
<dbReference type="Proteomes" id="UP000054988">
    <property type="component" value="Unassembled WGS sequence"/>
</dbReference>
<organism evidence="2 3">
    <name type="scientific">Moniliophthora roreri</name>
    <name type="common">Frosty pod rot fungus</name>
    <name type="synonym">Monilia roreri</name>
    <dbReference type="NCBI Taxonomy" id="221103"/>
    <lineage>
        <taxon>Eukaryota</taxon>
        <taxon>Fungi</taxon>
        <taxon>Dikarya</taxon>
        <taxon>Basidiomycota</taxon>
        <taxon>Agaricomycotina</taxon>
        <taxon>Agaricomycetes</taxon>
        <taxon>Agaricomycetidae</taxon>
        <taxon>Agaricales</taxon>
        <taxon>Marasmiineae</taxon>
        <taxon>Marasmiaceae</taxon>
        <taxon>Moniliophthora</taxon>
    </lineage>
</organism>
<accession>A0A0W0G6Y0</accession>
<dbReference type="eggNOG" id="KOG1399">
    <property type="taxonomic scope" value="Eukaryota"/>
</dbReference>
<comment type="caution">
    <text evidence="2">The sequence shown here is derived from an EMBL/GenBank/DDBJ whole genome shotgun (WGS) entry which is preliminary data.</text>
</comment>
<evidence type="ECO:0008006" key="4">
    <source>
        <dbReference type="Google" id="ProtNLM"/>
    </source>
</evidence>
<proteinExistence type="predicted"/>
<dbReference type="InterPro" id="IPR050982">
    <property type="entry name" value="Auxin_biosynth/cation_transpt"/>
</dbReference>
<dbReference type="GO" id="GO:0050660">
    <property type="term" value="F:flavin adenine dinucleotide binding"/>
    <property type="evidence" value="ECO:0007669"/>
    <property type="project" value="TreeGrafter"/>
</dbReference>
<name>A0A0W0G6Y0_MONRR</name>
<dbReference type="AlphaFoldDB" id="A0A0W0G6Y0"/>
<evidence type="ECO:0000256" key="1">
    <source>
        <dbReference type="ARBA" id="ARBA00023002"/>
    </source>
</evidence>
<keyword evidence="1" id="KW-0560">Oxidoreductase</keyword>
<dbReference type="InterPro" id="IPR032710">
    <property type="entry name" value="NTF2-like_dom_sf"/>
</dbReference>
<dbReference type="Gene3D" id="3.50.50.60">
    <property type="entry name" value="FAD/NAD(P)-binding domain"/>
    <property type="match status" value="1"/>
</dbReference>
<protein>
    <recommendedName>
        <fullName evidence="4">Flavin-containing monooxygenase</fullName>
    </recommendedName>
</protein>
<dbReference type="SUPFAM" id="SSF51905">
    <property type="entry name" value="FAD/NAD(P)-binding domain"/>
    <property type="match status" value="1"/>
</dbReference>
<dbReference type="PANTHER" id="PTHR43539">
    <property type="entry name" value="FLAVIN-BINDING MONOOXYGENASE-LIKE PROTEIN (AFU_ORTHOLOGUE AFUA_4G09220)"/>
    <property type="match status" value="1"/>
</dbReference>
<dbReference type="GO" id="GO:0004497">
    <property type="term" value="F:monooxygenase activity"/>
    <property type="evidence" value="ECO:0007669"/>
    <property type="project" value="TreeGrafter"/>
</dbReference>
<dbReference type="InterPro" id="IPR036188">
    <property type="entry name" value="FAD/NAD-bd_sf"/>
</dbReference>
<gene>
    <name evidence="2" type="ORF">WG66_3076</name>
</gene>
<evidence type="ECO:0000313" key="2">
    <source>
        <dbReference type="EMBL" id="KTB44343.1"/>
    </source>
</evidence>
<sequence>MASEEWNSRLPTLEKLGAVLPENLDASRVAEEWFRSFTEHISDAEATLALIHPDALWRDLLAFTWDMRTFVGEEKIRPFVQDRVAPSHLTNFRLTNFVQLQKPFPDLAWIVSIFRFEVDAGECCGVFRLVPTASGVWKAFTIFTCLESLKNFPYKVEGLRRRNVIPGVKWAQQRHEEVQFEGSEPAVLIVGAGQSALSLAARLKYLDVPTLMIEKDARVGDSWRKRYDSLCLHFPVWNDHMPYLPTGDMRQNIRQICGDVVADECPPLLGVNEEGEMNWYRQLSRVGLWYMVGPLALNRFYSSFLALQIKAVEENIIGTWY</sequence>
<dbReference type="PANTHER" id="PTHR43539:SF68">
    <property type="entry name" value="FLAVIN-BINDING MONOOXYGENASE-LIKE PROTEIN (AFU_ORTHOLOGUE AFUA_4G09220)"/>
    <property type="match status" value="1"/>
</dbReference>
<dbReference type="SUPFAM" id="SSF54427">
    <property type="entry name" value="NTF2-like"/>
    <property type="match status" value="1"/>
</dbReference>
<reference evidence="2 3" key="1">
    <citation type="submission" date="2015-12" db="EMBL/GenBank/DDBJ databases">
        <title>Draft genome sequence of Moniliophthora roreri, the causal agent of frosty pod rot of cacao.</title>
        <authorList>
            <person name="Aime M.C."/>
            <person name="Diaz-Valderrama J.R."/>
            <person name="Kijpornyongpan T."/>
            <person name="Phillips-Mora W."/>
        </authorList>
    </citation>
    <scope>NUCLEOTIDE SEQUENCE [LARGE SCALE GENOMIC DNA]</scope>
    <source>
        <strain evidence="2 3">MCA 2952</strain>
    </source>
</reference>
<evidence type="ECO:0000313" key="3">
    <source>
        <dbReference type="Proteomes" id="UP000054988"/>
    </source>
</evidence>